<dbReference type="EC" id="2.7.13.3" evidence="3"/>
<dbReference type="SUPFAM" id="SSF55874">
    <property type="entry name" value="ATPase domain of HSP90 chaperone/DNA topoisomerase II/histidine kinase"/>
    <property type="match status" value="1"/>
</dbReference>
<keyword evidence="6" id="KW-1003">Cell membrane</keyword>
<dbReference type="PRINTS" id="PR00344">
    <property type="entry name" value="BCTRLSENSOR"/>
</dbReference>
<feature type="transmembrane region" description="Helical" evidence="17">
    <location>
        <begin position="14"/>
        <end position="35"/>
    </location>
</feature>
<evidence type="ECO:0000256" key="5">
    <source>
        <dbReference type="ARBA" id="ARBA00022448"/>
    </source>
</evidence>
<evidence type="ECO:0000256" key="8">
    <source>
        <dbReference type="ARBA" id="ARBA00022679"/>
    </source>
</evidence>
<evidence type="ECO:0000256" key="1">
    <source>
        <dbReference type="ARBA" id="ARBA00000085"/>
    </source>
</evidence>
<evidence type="ECO:0000256" key="10">
    <source>
        <dbReference type="ARBA" id="ARBA00022741"/>
    </source>
</evidence>
<comment type="function">
    <text evidence="16">Member of the two-component regulatory system PhoR/PhoB involved in the phosphate regulon genes expression. PhoR may function as a membrane-associated protein kinase that phosphorylates PhoB in response to environmental signals.</text>
</comment>
<evidence type="ECO:0000256" key="11">
    <source>
        <dbReference type="ARBA" id="ARBA00022777"/>
    </source>
</evidence>
<dbReference type="InterPro" id="IPR036097">
    <property type="entry name" value="HisK_dim/P_sf"/>
</dbReference>
<evidence type="ECO:0000256" key="6">
    <source>
        <dbReference type="ARBA" id="ARBA00022475"/>
    </source>
</evidence>
<dbReference type="Proteomes" id="UP000002221">
    <property type="component" value="Chromosome"/>
</dbReference>
<evidence type="ECO:0000256" key="12">
    <source>
        <dbReference type="ARBA" id="ARBA00022840"/>
    </source>
</evidence>
<dbReference type="InterPro" id="IPR003594">
    <property type="entry name" value="HATPase_dom"/>
</dbReference>
<keyword evidence="8 19" id="KW-0808">Transferase</keyword>
<evidence type="ECO:0000256" key="3">
    <source>
        <dbReference type="ARBA" id="ARBA00012438"/>
    </source>
</evidence>
<keyword evidence="13 17" id="KW-1133">Transmembrane helix</keyword>
<dbReference type="FunFam" id="3.30.565.10:FF:000032">
    <property type="entry name" value="Phosphate regulon sensor histidine kinase PhoR"/>
    <property type="match status" value="1"/>
</dbReference>
<evidence type="ECO:0000313" key="20">
    <source>
        <dbReference type="Proteomes" id="UP000002221"/>
    </source>
</evidence>
<dbReference type="PANTHER" id="PTHR43547:SF2">
    <property type="entry name" value="HYBRID SIGNAL TRANSDUCTION HISTIDINE KINASE C"/>
    <property type="match status" value="1"/>
</dbReference>
<keyword evidence="5" id="KW-0813">Transport</keyword>
<dbReference type="Gene3D" id="1.10.287.130">
    <property type="match status" value="1"/>
</dbReference>
<feature type="transmembrane region" description="Helical" evidence="17">
    <location>
        <begin position="41"/>
        <end position="64"/>
    </location>
</feature>
<evidence type="ECO:0000256" key="7">
    <source>
        <dbReference type="ARBA" id="ARBA00022553"/>
    </source>
</evidence>
<evidence type="ECO:0000256" key="17">
    <source>
        <dbReference type="SAM" id="Phobius"/>
    </source>
</evidence>
<feature type="domain" description="Histidine kinase" evidence="18">
    <location>
        <begin position="130"/>
        <end position="348"/>
    </location>
</feature>
<organism evidence="19 20">
    <name type="scientific">Rhodothermus marinus (strain ATCC 43812 / DSM 4252 / R-10)</name>
    <name type="common">Rhodothermus obamensis</name>
    <dbReference type="NCBI Taxonomy" id="518766"/>
    <lineage>
        <taxon>Bacteria</taxon>
        <taxon>Pseudomonadati</taxon>
        <taxon>Rhodothermota</taxon>
        <taxon>Rhodothermia</taxon>
        <taxon>Rhodothermales</taxon>
        <taxon>Rhodothermaceae</taxon>
        <taxon>Rhodothermus</taxon>
    </lineage>
</organism>
<dbReference type="EMBL" id="CP001807">
    <property type="protein sequence ID" value="ACY49542.1"/>
    <property type="molecule type" value="Genomic_DNA"/>
</dbReference>
<dbReference type="Gene3D" id="3.30.565.10">
    <property type="entry name" value="Histidine kinase-like ATPase, C-terminal domain"/>
    <property type="match status" value="1"/>
</dbReference>
<dbReference type="PROSITE" id="PS50109">
    <property type="entry name" value="HIS_KIN"/>
    <property type="match status" value="1"/>
</dbReference>
<name>D0MGH9_RHOM4</name>
<dbReference type="RefSeq" id="WP_012845152.1">
    <property type="nucleotide sequence ID" value="NC_013501.1"/>
</dbReference>
<dbReference type="HOGENOM" id="CLU_000445_89_3_10"/>
<dbReference type="InterPro" id="IPR005467">
    <property type="entry name" value="His_kinase_dom"/>
</dbReference>
<evidence type="ECO:0000256" key="4">
    <source>
        <dbReference type="ARBA" id="ARBA00019665"/>
    </source>
</evidence>
<keyword evidence="7" id="KW-0597">Phosphoprotein</keyword>
<sequence>MPARQLRRLRPGRLAWKLAVYSVLLALLPALLVGLRVEQPWLRLGLLLLIFGASVFVAAAYLIMPRLALARELLRQIRRRSFENLELAHVPQGDELNSLIWQVYRTGRTLEKEIEELKRMENYRREFLGNVSHELKTPIFSIRGFTETLLEADPGDEATRRAFLEKILRNADRLANLVRDLTEISRLETGELQLQPVPFELPALVREVLESMEPLAATRQVSLRCCVPENLPHVLGDRERLRQVLINLVDNAIKYNNPGGFVEVRLQEQDGSVRVAVVDNGIGIAPQHIPRLTERFYRVDRSRSREQGGTGLGLAIVKHILNAHQTRLEIESTPGKGSTFAFRLPVALAGRS</sequence>
<dbReference type="AlphaFoldDB" id="D0MGH9"/>
<dbReference type="SMART" id="SM00387">
    <property type="entry name" value="HATPase_c"/>
    <property type="match status" value="1"/>
</dbReference>
<evidence type="ECO:0000259" key="18">
    <source>
        <dbReference type="PROSITE" id="PS50109"/>
    </source>
</evidence>
<dbReference type="eggNOG" id="COG5002">
    <property type="taxonomic scope" value="Bacteria"/>
</dbReference>
<keyword evidence="9 17" id="KW-0812">Transmembrane</keyword>
<reference evidence="19 20" key="1">
    <citation type="journal article" date="2009" name="Stand. Genomic Sci.">
        <title>Complete genome sequence of Rhodothermus marinus type strain (R-10).</title>
        <authorList>
            <person name="Nolan M."/>
            <person name="Tindall B.J."/>
            <person name="Pomrenke H."/>
            <person name="Lapidus A."/>
            <person name="Copeland A."/>
            <person name="Glavina Del Rio T."/>
            <person name="Lucas S."/>
            <person name="Chen F."/>
            <person name="Tice H."/>
            <person name="Cheng J.F."/>
            <person name="Saunders E."/>
            <person name="Han C."/>
            <person name="Bruce D."/>
            <person name="Goodwin L."/>
            <person name="Chain P."/>
            <person name="Pitluck S."/>
            <person name="Ovchinikova G."/>
            <person name="Pati A."/>
            <person name="Ivanova N."/>
            <person name="Mavromatis K."/>
            <person name="Chen A."/>
            <person name="Palaniappan K."/>
            <person name="Land M."/>
            <person name="Hauser L."/>
            <person name="Chang Y.J."/>
            <person name="Jeffries C.D."/>
            <person name="Brettin T."/>
            <person name="Goker M."/>
            <person name="Bristow J."/>
            <person name="Eisen J.A."/>
            <person name="Markowitz V."/>
            <person name="Hugenholtz P."/>
            <person name="Kyrpides N.C."/>
            <person name="Klenk H.P."/>
            <person name="Detter J.C."/>
        </authorList>
    </citation>
    <scope>NUCLEOTIDE SEQUENCE [LARGE SCALE GENOMIC DNA]</scope>
    <source>
        <strain evidence="20">ATCC 43812 / DSM 4252 / R-10</strain>
    </source>
</reference>
<dbReference type="KEGG" id="rmr:Rmar_2670"/>
<keyword evidence="15 17" id="KW-0472">Membrane</keyword>
<dbReference type="GO" id="GO:0005524">
    <property type="term" value="F:ATP binding"/>
    <property type="evidence" value="ECO:0007669"/>
    <property type="project" value="UniProtKB-KW"/>
</dbReference>
<comment type="catalytic activity">
    <reaction evidence="1">
        <text>ATP + protein L-histidine = ADP + protein N-phospho-L-histidine.</text>
        <dbReference type="EC" id="2.7.13.3"/>
    </reaction>
</comment>
<dbReference type="SMART" id="SM00388">
    <property type="entry name" value="HisKA"/>
    <property type="match status" value="1"/>
</dbReference>
<accession>D0MGH9</accession>
<dbReference type="GO" id="GO:0005886">
    <property type="term" value="C:plasma membrane"/>
    <property type="evidence" value="ECO:0007669"/>
    <property type="project" value="UniProtKB-SubCell"/>
</dbReference>
<keyword evidence="11 19" id="KW-0418">Kinase</keyword>
<dbReference type="PANTHER" id="PTHR43547">
    <property type="entry name" value="TWO-COMPONENT HISTIDINE KINASE"/>
    <property type="match status" value="1"/>
</dbReference>
<dbReference type="InterPro" id="IPR003661">
    <property type="entry name" value="HisK_dim/P_dom"/>
</dbReference>
<dbReference type="OrthoDB" id="9813151at2"/>
<evidence type="ECO:0000256" key="15">
    <source>
        <dbReference type="ARBA" id="ARBA00023136"/>
    </source>
</evidence>
<dbReference type="SUPFAM" id="SSF47384">
    <property type="entry name" value="Homodimeric domain of signal transducing histidine kinase"/>
    <property type="match status" value="1"/>
</dbReference>
<keyword evidence="14" id="KW-0902">Two-component regulatory system</keyword>
<keyword evidence="20" id="KW-1185">Reference proteome</keyword>
<dbReference type="STRING" id="518766.Rmar_2670"/>
<keyword evidence="10" id="KW-0547">Nucleotide-binding</keyword>
<dbReference type="FunFam" id="1.10.287.130:FF:000001">
    <property type="entry name" value="Two-component sensor histidine kinase"/>
    <property type="match status" value="1"/>
</dbReference>
<evidence type="ECO:0000256" key="13">
    <source>
        <dbReference type="ARBA" id="ARBA00022989"/>
    </source>
</evidence>
<evidence type="ECO:0000256" key="16">
    <source>
        <dbReference type="ARBA" id="ARBA00025207"/>
    </source>
</evidence>
<evidence type="ECO:0000256" key="2">
    <source>
        <dbReference type="ARBA" id="ARBA00004236"/>
    </source>
</evidence>
<comment type="subcellular location">
    <subcellularLocation>
        <location evidence="2">Cell membrane</location>
    </subcellularLocation>
</comment>
<dbReference type="Pfam" id="PF00512">
    <property type="entry name" value="HisKA"/>
    <property type="match status" value="1"/>
</dbReference>
<evidence type="ECO:0000256" key="9">
    <source>
        <dbReference type="ARBA" id="ARBA00022692"/>
    </source>
</evidence>
<dbReference type="InterPro" id="IPR004358">
    <property type="entry name" value="Sig_transdc_His_kin-like_C"/>
</dbReference>
<evidence type="ECO:0000313" key="19">
    <source>
        <dbReference type="EMBL" id="ACY49542.1"/>
    </source>
</evidence>
<dbReference type="InterPro" id="IPR036890">
    <property type="entry name" value="HATPase_C_sf"/>
</dbReference>
<dbReference type="CDD" id="cd00082">
    <property type="entry name" value="HisKA"/>
    <property type="match status" value="1"/>
</dbReference>
<dbReference type="Pfam" id="PF02518">
    <property type="entry name" value="HATPase_c"/>
    <property type="match status" value="1"/>
</dbReference>
<evidence type="ECO:0000256" key="14">
    <source>
        <dbReference type="ARBA" id="ARBA00023012"/>
    </source>
</evidence>
<protein>
    <recommendedName>
        <fullName evidence="4">Phosphate regulon sensor protein PhoR</fullName>
        <ecNumber evidence="3">2.7.13.3</ecNumber>
    </recommendedName>
</protein>
<proteinExistence type="predicted"/>
<dbReference type="GO" id="GO:0000155">
    <property type="term" value="F:phosphorelay sensor kinase activity"/>
    <property type="evidence" value="ECO:0007669"/>
    <property type="project" value="InterPro"/>
</dbReference>
<keyword evidence="12" id="KW-0067">ATP-binding</keyword>
<gene>
    <name evidence="19" type="ordered locus">Rmar_2670</name>
</gene>